<dbReference type="GeneID" id="20341889"/>
<reference evidence="4" key="1">
    <citation type="submission" date="2010-07" db="EMBL/GenBank/DDBJ databases">
        <title>The genome sequence of Gaeumannomyces graminis var. tritici strain R3-111a-1.</title>
        <authorList>
            <consortium name="The Broad Institute Genome Sequencing Platform"/>
            <person name="Ma L.-J."/>
            <person name="Dead R."/>
            <person name="Young S."/>
            <person name="Zeng Q."/>
            <person name="Koehrsen M."/>
            <person name="Alvarado L."/>
            <person name="Berlin A."/>
            <person name="Chapman S.B."/>
            <person name="Chen Z."/>
            <person name="Freedman E."/>
            <person name="Gellesch M."/>
            <person name="Goldberg J."/>
            <person name="Griggs A."/>
            <person name="Gujja S."/>
            <person name="Heilman E.R."/>
            <person name="Heiman D."/>
            <person name="Hepburn T."/>
            <person name="Howarth C."/>
            <person name="Jen D."/>
            <person name="Larson L."/>
            <person name="Mehta T."/>
            <person name="Neiman D."/>
            <person name="Pearson M."/>
            <person name="Roberts A."/>
            <person name="Saif S."/>
            <person name="Shea T."/>
            <person name="Shenoy N."/>
            <person name="Sisk P."/>
            <person name="Stolte C."/>
            <person name="Sykes S."/>
            <person name="Walk T."/>
            <person name="White J."/>
            <person name="Yandava C."/>
            <person name="Haas B."/>
            <person name="Nusbaum C."/>
            <person name="Birren B."/>
        </authorList>
    </citation>
    <scope>NUCLEOTIDE SEQUENCE [LARGE SCALE GENOMIC DNA]</scope>
    <source>
        <strain evidence="4">R3-111a-1</strain>
    </source>
</reference>
<evidence type="ECO:0000313" key="4">
    <source>
        <dbReference type="Proteomes" id="UP000006039"/>
    </source>
</evidence>
<dbReference type="AlphaFoldDB" id="J3NJK0"/>
<feature type="compositionally biased region" description="Basic and acidic residues" evidence="1">
    <location>
        <begin position="254"/>
        <end position="267"/>
    </location>
</feature>
<feature type="region of interest" description="Disordered" evidence="1">
    <location>
        <begin position="115"/>
        <end position="212"/>
    </location>
</feature>
<organism evidence="2">
    <name type="scientific">Gaeumannomyces tritici (strain R3-111a-1)</name>
    <name type="common">Wheat and barley take-all root rot fungus</name>
    <name type="synonym">Gaeumannomyces graminis var. tritici</name>
    <dbReference type="NCBI Taxonomy" id="644352"/>
    <lineage>
        <taxon>Eukaryota</taxon>
        <taxon>Fungi</taxon>
        <taxon>Dikarya</taxon>
        <taxon>Ascomycota</taxon>
        <taxon>Pezizomycotina</taxon>
        <taxon>Sordariomycetes</taxon>
        <taxon>Sordariomycetidae</taxon>
        <taxon>Magnaporthales</taxon>
        <taxon>Magnaporthaceae</taxon>
        <taxon>Gaeumannomyces</taxon>
    </lineage>
</organism>
<dbReference type="EMBL" id="GL385395">
    <property type="protein sequence ID" value="EJT81452.1"/>
    <property type="molecule type" value="Genomic_DNA"/>
</dbReference>
<feature type="compositionally biased region" description="Acidic residues" evidence="1">
    <location>
        <begin position="121"/>
        <end position="134"/>
    </location>
</feature>
<evidence type="ECO:0000313" key="3">
    <source>
        <dbReference type="EnsemblFungi" id="EJT81452"/>
    </source>
</evidence>
<dbReference type="EnsemblFungi" id="EJT81452">
    <property type="protein sequence ID" value="EJT81452"/>
    <property type="gene ID" value="GGTG_01431"/>
</dbReference>
<protein>
    <submittedName>
        <fullName evidence="2 3">Uncharacterized protein</fullName>
    </submittedName>
</protein>
<feature type="region of interest" description="Disordered" evidence="1">
    <location>
        <begin position="254"/>
        <end position="286"/>
    </location>
</feature>
<dbReference type="HOGENOM" id="CLU_973313_0_0_1"/>
<keyword evidence="4" id="KW-1185">Reference proteome</keyword>
<reference evidence="2" key="3">
    <citation type="submission" date="2010-09" db="EMBL/GenBank/DDBJ databases">
        <title>Annotation of Gaeumannomyces graminis var. tritici R3-111a-1.</title>
        <authorList>
            <consortium name="The Broad Institute Genome Sequencing Platform"/>
            <person name="Ma L.-J."/>
            <person name="Dead R."/>
            <person name="Young S.K."/>
            <person name="Zeng Q."/>
            <person name="Gargeya S."/>
            <person name="Fitzgerald M."/>
            <person name="Haas B."/>
            <person name="Abouelleil A."/>
            <person name="Alvarado L."/>
            <person name="Arachchi H.M."/>
            <person name="Berlin A."/>
            <person name="Brown A."/>
            <person name="Chapman S.B."/>
            <person name="Chen Z."/>
            <person name="Dunbar C."/>
            <person name="Freedman E."/>
            <person name="Gearin G."/>
            <person name="Gellesch M."/>
            <person name="Goldberg J."/>
            <person name="Griggs A."/>
            <person name="Gujja S."/>
            <person name="Heiman D."/>
            <person name="Howarth C."/>
            <person name="Larson L."/>
            <person name="Lui A."/>
            <person name="MacDonald P.J.P."/>
            <person name="Mehta T."/>
            <person name="Montmayeur A."/>
            <person name="Murphy C."/>
            <person name="Neiman D."/>
            <person name="Pearson M."/>
            <person name="Priest M."/>
            <person name="Roberts A."/>
            <person name="Saif S."/>
            <person name="Shea T."/>
            <person name="Shenoy N."/>
            <person name="Sisk P."/>
            <person name="Stolte C."/>
            <person name="Sykes S."/>
            <person name="Yandava C."/>
            <person name="Wortman J."/>
            <person name="Nusbaum C."/>
            <person name="Birren B."/>
        </authorList>
    </citation>
    <scope>NUCLEOTIDE SEQUENCE</scope>
    <source>
        <strain evidence="2">R3-111a-1</strain>
    </source>
</reference>
<sequence length="286" mass="31352">MVAQSDPEQRQVQMGEVLKAWLSDGGDAEGTQPEPGSLRGVMRRLVNKSPGCSLLWVAACLSIEATVCRGPKTEVLGPGMISLTSKLEWLEGVLVTGFAGGNIEAQLRQLLDEGDGHQEAQTEEDEQGTEELEGESQTRRAKSTAGECELESQKEDDGSATRQSEAPEQEDQAEEDKVTDEAQKEKQTAGLLGKPHPTHLEPPPKSSFGNMSDMLYDWAAQTPEYQQLDQRQQLPSALGDGRYWCRQDHTALGHRTEASRCPRKERGLLFSLPTTTKIGEIQAPKP</sequence>
<reference evidence="3" key="5">
    <citation type="submission" date="2018-04" db="UniProtKB">
        <authorList>
            <consortium name="EnsemblFungi"/>
        </authorList>
    </citation>
    <scope>IDENTIFICATION</scope>
    <source>
        <strain evidence="3">R3-111a-1</strain>
    </source>
</reference>
<reference evidence="3" key="4">
    <citation type="journal article" date="2015" name="G3 (Bethesda)">
        <title>Genome sequences of three phytopathogenic species of the Magnaporthaceae family of fungi.</title>
        <authorList>
            <person name="Okagaki L.H."/>
            <person name="Nunes C.C."/>
            <person name="Sailsbery J."/>
            <person name="Clay B."/>
            <person name="Brown D."/>
            <person name="John T."/>
            <person name="Oh Y."/>
            <person name="Young N."/>
            <person name="Fitzgerald M."/>
            <person name="Haas B.J."/>
            <person name="Zeng Q."/>
            <person name="Young S."/>
            <person name="Adiconis X."/>
            <person name="Fan L."/>
            <person name="Levin J.Z."/>
            <person name="Mitchell T.K."/>
            <person name="Okubara P.A."/>
            <person name="Farman M.L."/>
            <person name="Kohn L.M."/>
            <person name="Birren B."/>
            <person name="Ma L.-J."/>
            <person name="Dean R.A."/>
        </authorList>
    </citation>
    <scope>NUCLEOTIDE SEQUENCE</scope>
    <source>
        <strain evidence="3">R3-111a-1</strain>
    </source>
</reference>
<gene>
    <name evidence="3" type="primary">20341889</name>
    <name evidence="2" type="ORF">GGTG_01431</name>
</gene>
<evidence type="ECO:0000313" key="2">
    <source>
        <dbReference type="EMBL" id="EJT81452.1"/>
    </source>
</evidence>
<dbReference type="RefSeq" id="XP_009217461.1">
    <property type="nucleotide sequence ID" value="XM_009219197.1"/>
</dbReference>
<evidence type="ECO:0000256" key="1">
    <source>
        <dbReference type="SAM" id="MobiDB-lite"/>
    </source>
</evidence>
<dbReference type="Proteomes" id="UP000006039">
    <property type="component" value="Unassembled WGS sequence"/>
</dbReference>
<proteinExistence type="predicted"/>
<feature type="compositionally biased region" description="Basic and acidic residues" evidence="1">
    <location>
        <begin position="175"/>
        <end position="187"/>
    </location>
</feature>
<accession>J3NJK0</accession>
<reference evidence="2" key="2">
    <citation type="submission" date="2010-07" db="EMBL/GenBank/DDBJ databases">
        <authorList>
            <consortium name="The Broad Institute Genome Sequencing Platform"/>
            <consortium name="Broad Institute Genome Sequencing Center for Infectious Disease"/>
            <person name="Ma L.-J."/>
            <person name="Dead R."/>
            <person name="Young S."/>
            <person name="Zeng Q."/>
            <person name="Koehrsen M."/>
            <person name="Alvarado L."/>
            <person name="Berlin A."/>
            <person name="Chapman S.B."/>
            <person name="Chen Z."/>
            <person name="Freedman E."/>
            <person name="Gellesch M."/>
            <person name="Goldberg J."/>
            <person name="Griggs A."/>
            <person name="Gujja S."/>
            <person name="Heilman E.R."/>
            <person name="Heiman D."/>
            <person name="Hepburn T."/>
            <person name="Howarth C."/>
            <person name="Jen D."/>
            <person name="Larson L."/>
            <person name="Mehta T."/>
            <person name="Neiman D."/>
            <person name="Pearson M."/>
            <person name="Roberts A."/>
            <person name="Saif S."/>
            <person name="Shea T."/>
            <person name="Shenoy N."/>
            <person name="Sisk P."/>
            <person name="Stolte C."/>
            <person name="Sykes S."/>
            <person name="Walk T."/>
            <person name="White J."/>
            <person name="Yandava C."/>
            <person name="Haas B."/>
            <person name="Nusbaum C."/>
            <person name="Birren B."/>
        </authorList>
    </citation>
    <scope>NUCLEOTIDE SEQUENCE</scope>
    <source>
        <strain evidence="2">R3-111a-1</strain>
    </source>
</reference>
<name>J3NJK0_GAET3</name>
<dbReference type="VEuPathDB" id="FungiDB:GGTG_01431"/>